<evidence type="ECO:0000313" key="2">
    <source>
        <dbReference type="EMBL" id="ESQ93165.1"/>
    </source>
</evidence>
<evidence type="ECO:0000259" key="1">
    <source>
        <dbReference type="PROSITE" id="PS50983"/>
    </source>
</evidence>
<accession>V4Q5R5</accession>
<dbReference type="OrthoDB" id="1632039at2"/>
<dbReference type="PANTHER" id="PTHR30535">
    <property type="entry name" value="VITAMIN B12-BINDING PROTEIN"/>
    <property type="match status" value="1"/>
</dbReference>
<reference evidence="2 3" key="1">
    <citation type="journal article" date="2014" name="Nature">
        <title>Sequential evolution of bacterial morphology by co-option of a developmental regulator.</title>
        <authorList>
            <person name="Jiang C."/>
            <person name="Brown P.J."/>
            <person name="Ducret A."/>
            <person name="Brun Y.V."/>
        </authorList>
    </citation>
    <scope>NUCLEOTIDE SEQUENCE [LARGE SCALE GENOMIC DNA]</scope>
    <source>
        <strain evidence="2 3">DSM 16100</strain>
    </source>
</reference>
<dbReference type="AlphaFoldDB" id="V4Q5R5"/>
<dbReference type="PATRIC" id="fig|1121022.4.peg.1262"/>
<dbReference type="InterPro" id="IPR002491">
    <property type="entry name" value="ABC_transptr_periplasmic_BD"/>
</dbReference>
<organism evidence="2 3">
    <name type="scientific">Asticcacaulis benevestitus DSM 16100 = ATCC BAA-896</name>
    <dbReference type="NCBI Taxonomy" id="1121022"/>
    <lineage>
        <taxon>Bacteria</taxon>
        <taxon>Pseudomonadati</taxon>
        <taxon>Pseudomonadota</taxon>
        <taxon>Alphaproteobacteria</taxon>
        <taxon>Caulobacterales</taxon>
        <taxon>Caulobacteraceae</taxon>
        <taxon>Asticcacaulis</taxon>
    </lineage>
</organism>
<name>V4Q5R5_9CAUL</name>
<feature type="domain" description="Fe/B12 periplasmic-binding" evidence="1">
    <location>
        <begin position="7"/>
        <end position="257"/>
    </location>
</feature>
<keyword evidence="3" id="KW-1185">Reference proteome</keyword>
<dbReference type="RefSeq" id="WP_018080301.1">
    <property type="nucleotide sequence ID" value="NZ_AQWM01000001.1"/>
</dbReference>
<dbReference type="SUPFAM" id="SSF53807">
    <property type="entry name" value="Helical backbone' metal receptor"/>
    <property type="match status" value="1"/>
</dbReference>
<dbReference type="STRING" id="1121022.GCA_000376105_00630"/>
<dbReference type="InterPro" id="IPR050902">
    <property type="entry name" value="ABC_Transporter_SBP"/>
</dbReference>
<dbReference type="eggNOG" id="COG0614">
    <property type="taxonomic scope" value="Bacteria"/>
</dbReference>
<dbReference type="Proteomes" id="UP000017837">
    <property type="component" value="Unassembled WGS sequence"/>
</dbReference>
<dbReference type="PANTHER" id="PTHR30535:SF34">
    <property type="entry name" value="MOLYBDATE-BINDING PROTEIN MOLA"/>
    <property type="match status" value="1"/>
</dbReference>
<dbReference type="EMBL" id="AWGB01000009">
    <property type="protein sequence ID" value="ESQ93165.1"/>
    <property type="molecule type" value="Genomic_DNA"/>
</dbReference>
<gene>
    <name evidence="2" type="ORF">ABENE_06345</name>
</gene>
<comment type="caution">
    <text evidence="2">The sequence shown here is derived from an EMBL/GenBank/DDBJ whole genome shotgun (WGS) entry which is preliminary data.</text>
</comment>
<evidence type="ECO:0000313" key="3">
    <source>
        <dbReference type="Proteomes" id="UP000017837"/>
    </source>
</evidence>
<sequence length="257" mass="28860">MPAKALKVVSLDQCADQYVLGLVPRNQILALSDHARLHDSNFRDRAEHVRRIRPQLESLLALNPDVVVRTWGGDINLIKALTDRHIKVLNINDIYSYDQAKPELLRIGQELDQVASAQIEARRFDQAMAAIRQVGKGRTVLYYTPTGYSAGPDTMVADMLRRLGFRLETQDKGFFYLSPEVILSLKPDIFALGFYEDHYAMRRVPGRNPLVRARIASMPNFTLPVQMISCTGWFTAYDLAELSKSPLTGSGGMKAVP</sequence>
<protein>
    <recommendedName>
        <fullName evidence="1">Fe/B12 periplasmic-binding domain-containing protein</fullName>
    </recommendedName>
</protein>
<dbReference type="PROSITE" id="PS50983">
    <property type="entry name" value="FE_B12_PBP"/>
    <property type="match status" value="1"/>
</dbReference>
<dbReference type="Gene3D" id="3.40.50.1980">
    <property type="entry name" value="Nitrogenase molybdenum iron protein domain"/>
    <property type="match status" value="2"/>
</dbReference>
<proteinExistence type="predicted"/>